<evidence type="ECO:0000313" key="3">
    <source>
        <dbReference type="EMBL" id="KAK1733023.1"/>
    </source>
</evidence>
<evidence type="ECO:0000256" key="2">
    <source>
        <dbReference type="SAM" id="SignalP"/>
    </source>
</evidence>
<feature type="signal peptide" evidence="2">
    <location>
        <begin position="1"/>
        <end position="26"/>
    </location>
</feature>
<evidence type="ECO:0000256" key="1">
    <source>
        <dbReference type="SAM" id="MobiDB-lite"/>
    </source>
</evidence>
<accession>A0AAD8XT60</accession>
<feature type="compositionally biased region" description="Pro residues" evidence="1">
    <location>
        <begin position="475"/>
        <end position="491"/>
    </location>
</feature>
<reference evidence="3" key="1">
    <citation type="submission" date="2023-06" db="EMBL/GenBank/DDBJ databases">
        <title>Survivors Of The Sea: Transcriptome response of Skeletonema marinoi to long-term dormancy.</title>
        <authorList>
            <person name="Pinder M.I.M."/>
            <person name="Kourtchenko O."/>
            <person name="Robertson E.K."/>
            <person name="Larsson T."/>
            <person name="Maumus F."/>
            <person name="Osuna-Cruz C.M."/>
            <person name="Vancaester E."/>
            <person name="Stenow R."/>
            <person name="Vandepoele K."/>
            <person name="Ploug H."/>
            <person name="Bruchert V."/>
            <person name="Godhe A."/>
            <person name="Topel M."/>
        </authorList>
    </citation>
    <scope>NUCLEOTIDE SEQUENCE</scope>
    <source>
        <strain evidence="3">R05AC</strain>
    </source>
</reference>
<name>A0AAD8XT60_9STRA</name>
<evidence type="ECO:0008006" key="5">
    <source>
        <dbReference type="Google" id="ProtNLM"/>
    </source>
</evidence>
<organism evidence="3 4">
    <name type="scientific">Skeletonema marinoi</name>
    <dbReference type="NCBI Taxonomy" id="267567"/>
    <lineage>
        <taxon>Eukaryota</taxon>
        <taxon>Sar</taxon>
        <taxon>Stramenopiles</taxon>
        <taxon>Ochrophyta</taxon>
        <taxon>Bacillariophyta</taxon>
        <taxon>Coscinodiscophyceae</taxon>
        <taxon>Thalassiosirophycidae</taxon>
        <taxon>Thalassiosirales</taxon>
        <taxon>Skeletonemataceae</taxon>
        <taxon>Skeletonema</taxon>
        <taxon>Skeletonema marinoi-dohrnii complex</taxon>
    </lineage>
</organism>
<dbReference type="Proteomes" id="UP001224775">
    <property type="component" value="Unassembled WGS sequence"/>
</dbReference>
<proteinExistence type="predicted"/>
<dbReference type="EMBL" id="JATAAI010000055">
    <property type="protein sequence ID" value="KAK1733023.1"/>
    <property type="molecule type" value="Genomic_DNA"/>
</dbReference>
<gene>
    <name evidence="3" type="ORF">QTG54_016354</name>
</gene>
<feature type="chain" id="PRO_5041994127" description="DUF4832 domain-containing protein" evidence="2">
    <location>
        <begin position="27"/>
        <end position="593"/>
    </location>
</feature>
<evidence type="ECO:0000313" key="4">
    <source>
        <dbReference type="Proteomes" id="UP001224775"/>
    </source>
</evidence>
<dbReference type="AlphaFoldDB" id="A0AAD8XT60"/>
<sequence length="593" mass="62887">MKRSLSPISALLGLTMSSIIIHASAAAYHTLSSADLPPANAAAARPAPLKGFLTSPEWHTGGYTDPQYYNDPESTMEFYYIGLSDVMTGMANFPGFDTVVDPRIAASASRGKHSILRFYMDYPQPAGSYVSHTPQFLIDDYNLTMTPWSSVDLNAVGSSPDYSDENLKTALNNFVAALGDRYDGDERIGFIQVGLLGFWGEWHTWTEDSATHSWIPDATKMELIDAFDAAFQTTQVQIRYPHWYAVGANQRQGFGLHDDSFAHSTIDEGVYGAPMSWFFWSQVQSTAATDFWMSGAMGGEVRPELQATIFDDNYAAGTQYKQDFGMCADTTHATYMLNYHAFGTSYTGNALVSARAASDQMGYAFRLAEVSVAEGSVGDTVDITATVIQDGIAPFYYDLSIGLACPEGFSVTVGGVDGIVSEGSTASFTFTAVPATSTCLSSLDFSLSSSYALAGAPVKFAQGVSGGTVVEVSLPLPPGSPPSTSPTPSPTTTPVATQAKYICSKNMPLPTTICVEGSLAGGDCANENENNGCQKGGKRCWWNPACSGGDNPPPITPSPTPSTGGCPVCAPTGQPCCGTCIDSGKPSRRGCSV</sequence>
<feature type="region of interest" description="Disordered" evidence="1">
    <location>
        <begin position="472"/>
        <end position="493"/>
    </location>
</feature>
<protein>
    <recommendedName>
        <fullName evidence="5">DUF4832 domain-containing protein</fullName>
    </recommendedName>
</protein>
<keyword evidence="2" id="KW-0732">Signal</keyword>
<keyword evidence="4" id="KW-1185">Reference proteome</keyword>
<comment type="caution">
    <text evidence="3">The sequence shown here is derived from an EMBL/GenBank/DDBJ whole genome shotgun (WGS) entry which is preliminary data.</text>
</comment>